<dbReference type="Pfam" id="PF01381">
    <property type="entry name" value="HTH_3"/>
    <property type="match status" value="1"/>
</dbReference>
<reference evidence="3 4" key="1">
    <citation type="submission" date="2014-09" db="EMBL/GenBank/DDBJ databases">
        <title>Draft genome of Bradyrhizobium japonicum Is-34.</title>
        <authorList>
            <person name="Tsurumaru H."/>
            <person name="Yamakawa T."/>
            <person name="Hashimoto S."/>
            <person name="Okizaki K."/>
            <person name="Kanesaki Y."/>
            <person name="Yoshikawa H."/>
            <person name="Yajima S."/>
        </authorList>
    </citation>
    <scope>NUCLEOTIDE SEQUENCE [LARGE SCALE GENOMIC DNA]</scope>
    <source>
        <strain evidence="3 4">Is-34</strain>
    </source>
</reference>
<dbReference type="CDD" id="cd00093">
    <property type="entry name" value="HTH_XRE"/>
    <property type="match status" value="1"/>
</dbReference>
<dbReference type="EMBL" id="JRPN01000040">
    <property type="protein sequence ID" value="KGT73777.1"/>
    <property type="molecule type" value="Genomic_DNA"/>
</dbReference>
<name>A0A0A3XH58_BRAJP</name>
<sequence>MDEMKQIVARNLRRLRHERNLSQEELSFQAKVDRSYISQLETGVYSASVTMLAKLAKALGVEISELLKR</sequence>
<dbReference type="PANTHER" id="PTHR46797:SF1">
    <property type="entry name" value="METHYLPHOSPHONATE SYNTHASE"/>
    <property type="match status" value="1"/>
</dbReference>
<evidence type="ECO:0000313" key="3">
    <source>
        <dbReference type="EMBL" id="KGT73777.1"/>
    </source>
</evidence>
<feature type="domain" description="HTH cro/C1-type" evidence="2">
    <location>
        <begin position="12"/>
        <end position="66"/>
    </location>
</feature>
<dbReference type="GO" id="GO:0005829">
    <property type="term" value="C:cytosol"/>
    <property type="evidence" value="ECO:0007669"/>
    <property type="project" value="TreeGrafter"/>
</dbReference>
<evidence type="ECO:0000313" key="4">
    <source>
        <dbReference type="Proteomes" id="UP000030377"/>
    </source>
</evidence>
<dbReference type="GO" id="GO:0003700">
    <property type="term" value="F:DNA-binding transcription factor activity"/>
    <property type="evidence" value="ECO:0007669"/>
    <property type="project" value="TreeGrafter"/>
</dbReference>
<accession>A0A0A3XH58</accession>
<dbReference type="SUPFAM" id="SSF47413">
    <property type="entry name" value="lambda repressor-like DNA-binding domains"/>
    <property type="match status" value="1"/>
</dbReference>
<dbReference type="PANTHER" id="PTHR46797">
    <property type="entry name" value="HTH-TYPE TRANSCRIPTIONAL REGULATOR"/>
    <property type="match status" value="1"/>
</dbReference>
<dbReference type="Proteomes" id="UP000030377">
    <property type="component" value="Unassembled WGS sequence"/>
</dbReference>
<keyword evidence="1" id="KW-0238">DNA-binding</keyword>
<dbReference type="InterPro" id="IPR010982">
    <property type="entry name" value="Lambda_DNA-bd_dom_sf"/>
</dbReference>
<gene>
    <name evidence="3" type="ORF">MA20_41990</name>
</gene>
<comment type="caution">
    <text evidence="3">The sequence shown here is derived from an EMBL/GenBank/DDBJ whole genome shotgun (WGS) entry which is preliminary data.</text>
</comment>
<protein>
    <submittedName>
        <fullName evidence="3">XRE family transcriptional regulator</fullName>
    </submittedName>
</protein>
<proteinExistence type="predicted"/>
<dbReference type="InterPro" id="IPR001387">
    <property type="entry name" value="Cro/C1-type_HTH"/>
</dbReference>
<evidence type="ECO:0000259" key="2">
    <source>
        <dbReference type="PROSITE" id="PS50943"/>
    </source>
</evidence>
<dbReference type="PROSITE" id="PS50943">
    <property type="entry name" value="HTH_CROC1"/>
    <property type="match status" value="1"/>
</dbReference>
<dbReference type="AlphaFoldDB" id="A0A0A3XH58"/>
<dbReference type="SMART" id="SM00530">
    <property type="entry name" value="HTH_XRE"/>
    <property type="match status" value="1"/>
</dbReference>
<dbReference type="InterPro" id="IPR050807">
    <property type="entry name" value="TransReg_Diox_bact_type"/>
</dbReference>
<dbReference type="GO" id="GO:0003677">
    <property type="term" value="F:DNA binding"/>
    <property type="evidence" value="ECO:0007669"/>
    <property type="project" value="UniProtKB-KW"/>
</dbReference>
<dbReference type="Gene3D" id="1.10.260.40">
    <property type="entry name" value="lambda repressor-like DNA-binding domains"/>
    <property type="match status" value="1"/>
</dbReference>
<organism evidence="3 4">
    <name type="scientific">Bradyrhizobium japonicum</name>
    <dbReference type="NCBI Taxonomy" id="375"/>
    <lineage>
        <taxon>Bacteria</taxon>
        <taxon>Pseudomonadati</taxon>
        <taxon>Pseudomonadota</taxon>
        <taxon>Alphaproteobacteria</taxon>
        <taxon>Hyphomicrobiales</taxon>
        <taxon>Nitrobacteraceae</taxon>
        <taxon>Bradyrhizobium</taxon>
    </lineage>
</organism>
<evidence type="ECO:0000256" key="1">
    <source>
        <dbReference type="ARBA" id="ARBA00023125"/>
    </source>
</evidence>